<protein>
    <submittedName>
        <fullName evidence="2">Antifreeze protein isoform 104</fullName>
    </submittedName>
</protein>
<dbReference type="EMBL" id="AY004228">
    <property type="protein sequence ID" value="AAF86612.1"/>
    <property type="molecule type" value="mRNA"/>
</dbReference>
<dbReference type="AlphaFoldDB" id="Q9GSA5"/>
<dbReference type="SUPFAM" id="SSF51177">
    <property type="entry name" value="An insect antifreeze protein"/>
    <property type="match status" value="1"/>
</dbReference>
<dbReference type="InterPro" id="IPR007928">
    <property type="entry name" value="Antifreeze_CF"/>
</dbReference>
<dbReference type="InterPro" id="IPR036668">
    <property type="entry name" value="Antifreeze_sf"/>
</dbReference>
<feature type="chain" id="PRO_5004326613" evidence="1">
    <location>
        <begin position="18"/>
        <end position="138"/>
    </location>
</feature>
<accession>Q9GSA5</accession>
<dbReference type="Pfam" id="PF05264">
    <property type="entry name" value="CfAFP"/>
    <property type="match status" value="1"/>
</dbReference>
<evidence type="ECO:0000256" key="1">
    <source>
        <dbReference type="SAM" id="SignalP"/>
    </source>
</evidence>
<organism evidence="2">
    <name type="scientific">Choristoneura fumiferana</name>
    <name type="common">Spruce budworm moth</name>
    <name type="synonym">Archips fumiferana</name>
    <dbReference type="NCBI Taxonomy" id="7141"/>
    <lineage>
        <taxon>Eukaryota</taxon>
        <taxon>Metazoa</taxon>
        <taxon>Ecdysozoa</taxon>
        <taxon>Arthropoda</taxon>
        <taxon>Hexapoda</taxon>
        <taxon>Insecta</taxon>
        <taxon>Pterygota</taxon>
        <taxon>Neoptera</taxon>
        <taxon>Endopterygota</taxon>
        <taxon>Lepidoptera</taxon>
        <taxon>Glossata</taxon>
        <taxon>Ditrysia</taxon>
        <taxon>Tortricoidea</taxon>
        <taxon>Tortricidae</taxon>
        <taxon>Tortricinae</taxon>
        <taxon>Choristoneura</taxon>
    </lineage>
</organism>
<keyword evidence="1" id="KW-0732">Signal</keyword>
<name>Q9GSA5_CHOFU</name>
<proteinExistence type="evidence at transcript level"/>
<sequence length="138" mass="14818">MKCFMLIMALAINIVFSDGTCRNTNSQISANSLCASSTLTNCYIDDSQLESTTCTRSQYNGAYVVSSRTTNCNIRNSQVHTTTCTNSQYEEGVYITSSTTTNTRVTGIACSVSSCTITRGVVTPSNACRISGCILRAN</sequence>
<reference evidence="2" key="1">
    <citation type="journal article" date="2000" name="Eur. J. Biochem.">
        <title>Structure-function relationships in spruce budworm antifreeze protein revealed by isoform diversity.</title>
        <authorList>
            <person name="Doucet D."/>
            <person name="Tyshenko M.G."/>
            <person name="Kuiper M.J."/>
            <person name="Graether S.P."/>
            <person name="Sykes B.D."/>
            <person name="Daugulis A.J."/>
            <person name="Davies P.L."/>
            <person name="Walker V.K."/>
        </authorList>
    </citation>
    <scope>NUCLEOTIDE SEQUENCE</scope>
</reference>
<feature type="signal peptide" evidence="1">
    <location>
        <begin position="1"/>
        <end position="17"/>
    </location>
</feature>
<evidence type="ECO:0000313" key="2">
    <source>
        <dbReference type="EMBL" id="AAF86612.1"/>
    </source>
</evidence>
<dbReference type="Gene3D" id="2.160.10.20">
    <property type="entry name" value="Insect antifreeze protein"/>
    <property type="match status" value="2"/>
</dbReference>
<reference evidence="2" key="2">
    <citation type="journal article" date="2005" name="Insect Mol. Biol.">
        <title>Analysis of antifreeze proteins within spruce budworm sister species.</title>
        <authorList>
            <person name="Tyshenko M.G."/>
            <person name="Doucet D."/>
            <person name="Walker V.K."/>
        </authorList>
    </citation>
    <scope>NUCLEOTIDE SEQUENCE</scope>
</reference>